<dbReference type="EMBL" id="CP031034">
    <property type="protein sequence ID" value="QDZ18416.1"/>
    <property type="molecule type" value="Genomic_DNA"/>
</dbReference>
<dbReference type="InterPro" id="IPR012913">
    <property type="entry name" value="OS9-like_dom"/>
</dbReference>
<dbReference type="AlphaFoldDB" id="A0A5B8MD00"/>
<dbReference type="InterPro" id="IPR044865">
    <property type="entry name" value="MRH_dom"/>
</dbReference>
<feature type="domain" description="MRH" evidence="8">
    <location>
        <begin position="280"/>
        <end position="392"/>
    </location>
</feature>
<evidence type="ECO:0000259" key="8">
    <source>
        <dbReference type="PROSITE" id="PS51914"/>
    </source>
</evidence>
<accession>A0A5B8MD00</accession>
<keyword evidence="3" id="KW-0256">Endoplasmic reticulum</keyword>
<evidence type="ECO:0000256" key="1">
    <source>
        <dbReference type="ARBA" id="ARBA00004240"/>
    </source>
</evidence>
<dbReference type="GO" id="GO:0030968">
    <property type="term" value="P:endoplasmic reticulum unfolded protein response"/>
    <property type="evidence" value="ECO:0007669"/>
    <property type="project" value="InterPro"/>
</dbReference>
<dbReference type="InterPro" id="IPR045149">
    <property type="entry name" value="OS-9-like"/>
</dbReference>
<feature type="chain" id="PRO_5022897004" description="MRH domain-containing protein" evidence="7">
    <location>
        <begin position="27"/>
        <end position="413"/>
    </location>
</feature>
<evidence type="ECO:0000256" key="7">
    <source>
        <dbReference type="SAM" id="SignalP"/>
    </source>
</evidence>
<dbReference type="PROSITE" id="PS51914">
    <property type="entry name" value="MRH"/>
    <property type="match status" value="1"/>
</dbReference>
<dbReference type="STRING" id="1764295.A0A5B8MD00"/>
<proteinExistence type="predicted"/>
<feature type="compositionally biased region" description="Acidic residues" evidence="6">
    <location>
        <begin position="88"/>
        <end position="104"/>
    </location>
</feature>
<evidence type="ECO:0000256" key="5">
    <source>
        <dbReference type="SAM" id="Coils"/>
    </source>
</evidence>
<feature type="signal peptide" evidence="7">
    <location>
        <begin position="1"/>
        <end position="26"/>
    </location>
</feature>
<dbReference type="PANTHER" id="PTHR15414">
    <property type="entry name" value="OS-9-RELATED"/>
    <property type="match status" value="1"/>
</dbReference>
<gene>
    <name evidence="9" type="ORF">A3770_01p09340</name>
</gene>
<comment type="subcellular location">
    <subcellularLocation>
        <location evidence="1">Endoplasmic reticulum</location>
    </subcellularLocation>
</comment>
<dbReference type="GO" id="GO:0005788">
    <property type="term" value="C:endoplasmic reticulum lumen"/>
    <property type="evidence" value="ECO:0007669"/>
    <property type="project" value="TreeGrafter"/>
</dbReference>
<feature type="coiled-coil region" evidence="5">
    <location>
        <begin position="126"/>
        <end position="157"/>
    </location>
</feature>
<evidence type="ECO:0000313" key="9">
    <source>
        <dbReference type="EMBL" id="QDZ18416.1"/>
    </source>
</evidence>
<dbReference type="Proteomes" id="UP000316726">
    <property type="component" value="Chromosome 1"/>
</dbReference>
<sequence>MASSRWSVVAIVLVLALVFVAVPARAEVQEAHEVEEHSGAVPVEAMAELQGAVPEEEVEVHPEETRAQAPHGEEEEEEEGEGIAQEAVEAEPTAEQEAAVEEGEGIAQEAVEAEPPAEQEVAVEEGEGIAQEAVEAEESKEELREDLVKNLKKAIEKGNVKVYVQNHAVKKETGVDIGDLKGDRLDTFERDNHFVVGVSSSTPVLRPDSTSESWEGFRRVVVTNFEGVKLECRVPVVQQVEAPADEGEDDGTPEEDDEVVDAEAAFEKRVRNLLGDATVNDCHKKADGWWTYELCPLTHIRQYHSEHNVILSSYNLGTFNANRTMESFMKKGQRTLQFVYDEGTKCDLTGMNRKTIVNFSCSPTQKDSLKTVTETSSCQYLVEFASASLCSHKEFQQKEANIHNINCNPIATS</sequence>
<evidence type="ECO:0000256" key="3">
    <source>
        <dbReference type="ARBA" id="ARBA00022824"/>
    </source>
</evidence>
<feature type="region of interest" description="Disordered" evidence="6">
    <location>
        <begin position="53"/>
        <end position="104"/>
    </location>
</feature>
<protein>
    <recommendedName>
        <fullName evidence="8">MRH domain-containing protein</fullName>
    </recommendedName>
</protein>
<organism evidence="9 10">
    <name type="scientific">Chloropicon primus</name>
    <dbReference type="NCBI Taxonomy" id="1764295"/>
    <lineage>
        <taxon>Eukaryota</taxon>
        <taxon>Viridiplantae</taxon>
        <taxon>Chlorophyta</taxon>
        <taxon>Chloropicophyceae</taxon>
        <taxon>Chloropicales</taxon>
        <taxon>Chloropicaceae</taxon>
        <taxon>Chloropicon</taxon>
    </lineage>
</organism>
<dbReference type="Pfam" id="PF07915">
    <property type="entry name" value="PRKCSH"/>
    <property type="match status" value="1"/>
</dbReference>
<evidence type="ECO:0000256" key="4">
    <source>
        <dbReference type="ARBA" id="ARBA00023157"/>
    </source>
</evidence>
<dbReference type="PANTHER" id="PTHR15414:SF0">
    <property type="entry name" value="ENDOPLASMIC RETICULUM LECTIN 1"/>
    <property type="match status" value="1"/>
</dbReference>
<evidence type="ECO:0000256" key="2">
    <source>
        <dbReference type="ARBA" id="ARBA00022729"/>
    </source>
</evidence>
<evidence type="ECO:0000256" key="6">
    <source>
        <dbReference type="SAM" id="MobiDB-lite"/>
    </source>
</evidence>
<dbReference type="SUPFAM" id="SSF50911">
    <property type="entry name" value="Mannose 6-phosphate receptor domain"/>
    <property type="match status" value="1"/>
</dbReference>
<dbReference type="InterPro" id="IPR009011">
    <property type="entry name" value="Man6P_isomerase_rcpt-bd_dom_sf"/>
</dbReference>
<dbReference type="Gene3D" id="2.70.130.10">
    <property type="entry name" value="Mannose-6-phosphate receptor binding domain"/>
    <property type="match status" value="1"/>
</dbReference>
<reference evidence="9 10" key="1">
    <citation type="submission" date="2018-07" db="EMBL/GenBank/DDBJ databases">
        <title>The complete nuclear genome of the prasinophyte Chloropicon primus (CCMP1205).</title>
        <authorList>
            <person name="Pombert J.-F."/>
            <person name="Otis C."/>
            <person name="Turmel M."/>
            <person name="Lemieux C."/>
        </authorList>
    </citation>
    <scope>NUCLEOTIDE SEQUENCE [LARGE SCALE GENOMIC DNA]</scope>
    <source>
        <strain evidence="9 10">CCMP1205</strain>
    </source>
</reference>
<keyword evidence="2 7" id="KW-0732">Signal</keyword>
<keyword evidence="4" id="KW-1015">Disulfide bond</keyword>
<dbReference type="GO" id="GO:0030970">
    <property type="term" value="P:retrograde protein transport, ER to cytosol"/>
    <property type="evidence" value="ECO:0007669"/>
    <property type="project" value="TreeGrafter"/>
</dbReference>
<keyword evidence="5" id="KW-0175">Coiled coil</keyword>
<evidence type="ECO:0000313" key="10">
    <source>
        <dbReference type="Proteomes" id="UP000316726"/>
    </source>
</evidence>
<dbReference type="OrthoDB" id="291007at2759"/>
<name>A0A5B8MD00_9CHLO</name>
<keyword evidence="10" id="KW-1185">Reference proteome</keyword>